<organism evidence="2 3">
    <name type="scientific">Sunxiuqinia dokdonensis</name>
    <dbReference type="NCBI Taxonomy" id="1409788"/>
    <lineage>
        <taxon>Bacteria</taxon>
        <taxon>Pseudomonadati</taxon>
        <taxon>Bacteroidota</taxon>
        <taxon>Bacteroidia</taxon>
        <taxon>Marinilabiliales</taxon>
        <taxon>Prolixibacteraceae</taxon>
        <taxon>Sunxiuqinia</taxon>
    </lineage>
</organism>
<dbReference type="STRING" id="1409788.NC99_13660"/>
<proteinExistence type="predicted"/>
<comment type="caution">
    <text evidence="2">The sequence shown here is derived from an EMBL/GenBank/DDBJ whole genome shotgun (WGS) entry which is preliminary data.</text>
</comment>
<reference evidence="3" key="1">
    <citation type="submission" date="2015-07" db="EMBL/GenBank/DDBJ databases">
        <title>Genome sequencing of Sunxiuqinia dokdonensis strain SK.</title>
        <authorList>
            <person name="Ahn S."/>
            <person name="Kim B.-C."/>
        </authorList>
    </citation>
    <scope>NUCLEOTIDE SEQUENCE [LARGE SCALE GENOMIC DNA]</scope>
    <source>
        <strain evidence="3">SK</strain>
    </source>
</reference>
<keyword evidence="1" id="KW-0812">Transmembrane</keyword>
<evidence type="ECO:0000313" key="3">
    <source>
        <dbReference type="Proteomes" id="UP000036958"/>
    </source>
</evidence>
<feature type="transmembrane region" description="Helical" evidence="1">
    <location>
        <begin position="20"/>
        <end position="39"/>
    </location>
</feature>
<name>A0A0L8VBF3_9BACT</name>
<sequence length="58" mass="6607">MYCLLRGILGIVAGNKTRFLGLFSCFNLLGYFFGISVFGSKIKKGYSTTFFLIHHFFN</sequence>
<keyword evidence="3" id="KW-1185">Reference proteome</keyword>
<dbReference type="AlphaFoldDB" id="A0A0L8VBF3"/>
<protein>
    <submittedName>
        <fullName evidence="2">Uncharacterized protein</fullName>
    </submittedName>
</protein>
<keyword evidence="1" id="KW-1133">Transmembrane helix</keyword>
<dbReference type="EMBL" id="LGIA01000069">
    <property type="protein sequence ID" value="KOH45815.1"/>
    <property type="molecule type" value="Genomic_DNA"/>
</dbReference>
<keyword evidence="1" id="KW-0472">Membrane</keyword>
<evidence type="ECO:0000313" key="2">
    <source>
        <dbReference type="EMBL" id="KOH45815.1"/>
    </source>
</evidence>
<accession>A0A0L8VBF3</accession>
<evidence type="ECO:0000256" key="1">
    <source>
        <dbReference type="SAM" id="Phobius"/>
    </source>
</evidence>
<gene>
    <name evidence="2" type="ORF">NC99_13660</name>
</gene>
<dbReference type="Proteomes" id="UP000036958">
    <property type="component" value="Unassembled WGS sequence"/>
</dbReference>